<feature type="transmembrane region" description="Helical" evidence="1">
    <location>
        <begin position="176"/>
        <end position="196"/>
    </location>
</feature>
<protein>
    <recommendedName>
        <fullName evidence="2">FMN-binding domain-containing protein</fullName>
    </recommendedName>
</protein>
<proteinExistence type="predicted"/>
<organism evidence="3 4">
    <name type="scientific">Segatella copri</name>
    <dbReference type="NCBI Taxonomy" id="165179"/>
    <lineage>
        <taxon>Bacteria</taxon>
        <taxon>Pseudomonadati</taxon>
        <taxon>Bacteroidota</taxon>
        <taxon>Bacteroidia</taxon>
        <taxon>Bacteroidales</taxon>
        <taxon>Prevotellaceae</taxon>
        <taxon>Segatella</taxon>
    </lineage>
</organism>
<dbReference type="RefSeq" id="WP_089545388.1">
    <property type="nucleotide sequence ID" value="NZ_NMPZ01000047.1"/>
</dbReference>
<evidence type="ECO:0000256" key="1">
    <source>
        <dbReference type="SAM" id="Phobius"/>
    </source>
</evidence>
<accession>A0AA91YVM9</accession>
<reference evidence="3 4" key="1">
    <citation type="submission" date="2017-07" db="EMBL/GenBank/DDBJ databases">
        <title>Draft genome sequence of Prevotella copri isolated from the gut of healthy adult Indian.</title>
        <authorList>
            <person name="Das B."/>
            <person name="Bag S."/>
            <person name="Ghosh T.S."/>
        </authorList>
    </citation>
    <scope>NUCLEOTIDE SEQUENCE [LARGE SCALE GENOMIC DNA]</scope>
    <source>
        <strain evidence="3 4">Indica</strain>
    </source>
</reference>
<sequence length="373" mass="41698">MKSFFRIKQVVNLFICLIVVSSLAITKHHELFGYSLKSEQKAETASNDTLRMFGNGRAEINTSVLASNIMGYGGKVPLKIVIRNGVVENIIALKNDETKEFFDNASTLFEKWKGKTIDKAMDMKVDAVTGATFSSKAIIGNMHQGLLYAKAHLATEESENGSSSLSPSENNSSSLFSLRNIIGIAVVLMAAILPLFIKNRRYHFCQLILNVIVLGFWCGTCLSYTSILGFAAHGMEISGSIIAIVMLVTAFIYPLFGKKSHYCTHVCPYGSLQQIAGRCVKYKMKMRPVTIKRLDKLRKMIWVLLMICIWGGVWSEWTDFEPFSAFIFHSASWIVIVISLLFIAISFVITRPYCRFVCPMGTLIKFSQTSIVK</sequence>
<evidence type="ECO:0000259" key="2">
    <source>
        <dbReference type="SMART" id="SM00900"/>
    </source>
</evidence>
<dbReference type="InterPro" id="IPR007329">
    <property type="entry name" value="FMN-bd"/>
</dbReference>
<dbReference type="Proteomes" id="UP000215155">
    <property type="component" value="Unassembled WGS sequence"/>
</dbReference>
<dbReference type="InterPro" id="IPR017896">
    <property type="entry name" value="4Fe4S_Fe-S-bd"/>
</dbReference>
<keyword evidence="1" id="KW-0812">Transmembrane</keyword>
<gene>
    <name evidence="3" type="ORF">CFT61_16010</name>
</gene>
<feature type="transmembrane region" description="Helical" evidence="1">
    <location>
        <begin position="323"/>
        <end position="350"/>
    </location>
</feature>
<name>A0AA91YVM9_9BACT</name>
<evidence type="ECO:0000313" key="3">
    <source>
        <dbReference type="EMBL" id="OXL42522.1"/>
    </source>
</evidence>
<comment type="caution">
    <text evidence="3">The sequence shown here is derived from an EMBL/GenBank/DDBJ whole genome shotgun (WGS) entry which is preliminary data.</text>
</comment>
<dbReference type="Pfam" id="PF12801">
    <property type="entry name" value="Fer4_5"/>
    <property type="match status" value="2"/>
</dbReference>
<dbReference type="AlphaFoldDB" id="A0AA91YVM9"/>
<dbReference type="EMBL" id="NMPZ01000047">
    <property type="protein sequence ID" value="OXL42522.1"/>
    <property type="molecule type" value="Genomic_DNA"/>
</dbReference>
<dbReference type="GO" id="GO:0016020">
    <property type="term" value="C:membrane"/>
    <property type="evidence" value="ECO:0007669"/>
    <property type="project" value="InterPro"/>
</dbReference>
<feature type="transmembrane region" description="Helical" evidence="1">
    <location>
        <begin position="300"/>
        <end position="317"/>
    </location>
</feature>
<feature type="transmembrane region" description="Helical" evidence="1">
    <location>
        <begin position="208"/>
        <end position="231"/>
    </location>
</feature>
<feature type="transmembrane region" description="Helical" evidence="1">
    <location>
        <begin position="237"/>
        <end position="256"/>
    </location>
</feature>
<keyword evidence="1" id="KW-0472">Membrane</keyword>
<dbReference type="Pfam" id="PF04205">
    <property type="entry name" value="FMN_bind"/>
    <property type="match status" value="1"/>
</dbReference>
<feature type="domain" description="FMN-binding" evidence="2">
    <location>
        <begin position="71"/>
        <end position="149"/>
    </location>
</feature>
<keyword evidence="1" id="KW-1133">Transmembrane helix</keyword>
<dbReference type="SMART" id="SM00900">
    <property type="entry name" value="FMN_bind"/>
    <property type="match status" value="1"/>
</dbReference>
<evidence type="ECO:0000313" key="4">
    <source>
        <dbReference type="Proteomes" id="UP000215155"/>
    </source>
</evidence>
<dbReference type="GO" id="GO:0010181">
    <property type="term" value="F:FMN binding"/>
    <property type="evidence" value="ECO:0007669"/>
    <property type="project" value="InterPro"/>
</dbReference>